<protein>
    <submittedName>
        <fullName evidence="1">33073_t:CDS:1</fullName>
    </submittedName>
</protein>
<evidence type="ECO:0000313" key="1">
    <source>
        <dbReference type="EMBL" id="CAG8809446.1"/>
    </source>
</evidence>
<comment type="caution">
    <text evidence="1">The sequence shown here is derived from an EMBL/GenBank/DDBJ whole genome shotgun (WGS) entry which is preliminary data.</text>
</comment>
<feature type="non-terminal residue" evidence="1">
    <location>
        <position position="1"/>
    </location>
</feature>
<proteinExistence type="predicted"/>
<accession>A0ABN7VZU5</accession>
<sequence length="198" mass="22640">TLSTSHQVSSSNQYIQTSSSSDQVIQVSLRHKEIKPFSSYKTFDQLDQNFNMNIERIDELPKFNIEIMKVIGKIDNCSNEAEKCEFISAILIGIVSTFDKHDKIRMHKEYSLSGVNDKGRLDFTITQDKNILCTIEAKSNNIEHGFCQNLVQLKSACEENRKRKHGQLDHVYGAVTTGESADDVLKEDVRSLFRFFEP</sequence>
<keyword evidence="2" id="KW-1185">Reference proteome</keyword>
<dbReference type="EMBL" id="CAJVQB010026873">
    <property type="protein sequence ID" value="CAG8809446.1"/>
    <property type="molecule type" value="Genomic_DNA"/>
</dbReference>
<organism evidence="1 2">
    <name type="scientific">Gigaspora margarita</name>
    <dbReference type="NCBI Taxonomy" id="4874"/>
    <lineage>
        <taxon>Eukaryota</taxon>
        <taxon>Fungi</taxon>
        <taxon>Fungi incertae sedis</taxon>
        <taxon>Mucoromycota</taxon>
        <taxon>Glomeromycotina</taxon>
        <taxon>Glomeromycetes</taxon>
        <taxon>Diversisporales</taxon>
        <taxon>Gigasporaceae</taxon>
        <taxon>Gigaspora</taxon>
    </lineage>
</organism>
<name>A0ABN7VZU5_GIGMA</name>
<dbReference type="Proteomes" id="UP000789901">
    <property type="component" value="Unassembled WGS sequence"/>
</dbReference>
<gene>
    <name evidence="1" type="ORF">GMARGA_LOCUS24892</name>
</gene>
<evidence type="ECO:0000313" key="2">
    <source>
        <dbReference type="Proteomes" id="UP000789901"/>
    </source>
</evidence>
<reference evidence="1 2" key="1">
    <citation type="submission" date="2021-06" db="EMBL/GenBank/DDBJ databases">
        <authorList>
            <person name="Kallberg Y."/>
            <person name="Tangrot J."/>
            <person name="Rosling A."/>
        </authorList>
    </citation>
    <scope>NUCLEOTIDE SEQUENCE [LARGE SCALE GENOMIC DNA]</scope>
    <source>
        <strain evidence="1 2">120-4 pot B 10/14</strain>
    </source>
</reference>